<organism evidence="1 2">
    <name type="scientific">Streptomyces brasiliensis</name>
    <dbReference type="NCBI Taxonomy" id="1954"/>
    <lineage>
        <taxon>Bacteria</taxon>
        <taxon>Bacillati</taxon>
        <taxon>Actinomycetota</taxon>
        <taxon>Actinomycetes</taxon>
        <taxon>Kitasatosporales</taxon>
        <taxon>Streptomycetaceae</taxon>
        <taxon>Streptomyces</taxon>
    </lineage>
</organism>
<dbReference type="EMBL" id="BMQA01000015">
    <property type="protein sequence ID" value="GGJ30287.1"/>
    <property type="molecule type" value="Genomic_DNA"/>
</dbReference>
<evidence type="ECO:0000313" key="2">
    <source>
        <dbReference type="Proteomes" id="UP000657574"/>
    </source>
</evidence>
<dbReference type="AlphaFoldDB" id="A0A917NUS2"/>
<keyword evidence="2" id="KW-1185">Reference proteome</keyword>
<reference evidence="1" key="2">
    <citation type="submission" date="2020-09" db="EMBL/GenBank/DDBJ databases">
        <authorList>
            <person name="Sun Q."/>
            <person name="Ohkuma M."/>
        </authorList>
    </citation>
    <scope>NUCLEOTIDE SEQUENCE</scope>
    <source>
        <strain evidence="1">JCM 3086</strain>
    </source>
</reference>
<dbReference type="Proteomes" id="UP000657574">
    <property type="component" value="Unassembled WGS sequence"/>
</dbReference>
<comment type="caution">
    <text evidence="1">The sequence shown here is derived from an EMBL/GenBank/DDBJ whole genome shotgun (WGS) entry which is preliminary data.</text>
</comment>
<name>A0A917NUS2_9ACTN</name>
<evidence type="ECO:0000313" key="1">
    <source>
        <dbReference type="EMBL" id="GGJ30287.1"/>
    </source>
</evidence>
<gene>
    <name evidence="1" type="ORF">GCM10010121_047040</name>
</gene>
<dbReference type="RefSeq" id="WP_189313217.1">
    <property type="nucleotide sequence ID" value="NZ_BMQA01000015.1"/>
</dbReference>
<protein>
    <submittedName>
        <fullName evidence="1">Uncharacterized protein</fullName>
    </submittedName>
</protein>
<accession>A0A917NUS2</accession>
<reference evidence="1" key="1">
    <citation type="journal article" date="2014" name="Int. J. Syst. Evol. Microbiol.">
        <title>Complete genome sequence of Corynebacterium casei LMG S-19264T (=DSM 44701T), isolated from a smear-ripened cheese.</title>
        <authorList>
            <consortium name="US DOE Joint Genome Institute (JGI-PGF)"/>
            <person name="Walter F."/>
            <person name="Albersmeier A."/>
            <person name="Kalinowski J."/>
            <person name="Ruckert C."/>
        </authorList>
    </citation>
    <scope>NUCLEOTIDE SEQUENCE</scope>
    <source>
        <strain evidence="1">JCM 3086</strain>
    </source>
</reference>
<proteinExistence type="predicted"/>
<sequence>MARLVVDGTDLVVRLTPAEMLVARRREVRVPRTDVRHVVVEPDRWRGLRGVRRSGRWLPDRFCVGEWRHPDGRDFGAVRGRGPVVVAGLAPSAPFERLTVSVPDAESVVRAIRQER</sequence>